<proteinExistence type="predicted"/>
<sequence length="238" mass="25790">MRVRPPEPPSSHILFHLCFPILSRVLSARDGVLIRYLVVLQSLYCFFPLRRVASMIGTGNSYGSSGFSSSSVESKSASVVFHFGGESGSGTQVELMVPGRSGSCLRAGQWPTQSFMAVSRSVSVLHLSFQHLLLARVNNSAWHLSLVFEGGKRRPSFGLAVAVPLLCLATIPVPVKGLFDSSSFGGGSSKHLLVREAVSNVVWRCVQTGLWWRSQGLCYSGDDSITPGIRGNKENLTF</sequence>
<accession>A0ABQ7DAE0</accession>
<dbReference type="EMBL" id="QGKV02000759">
    <property type="protein sequence ID" value="KAF3568419.1"/>
    <property type="molecule type" value="Genomic_DNA"/>
</dbReference>
<name>A0ABQ7DAE0_BRACR</name>
<organism evidence="1 2">
    <name type="scientific">Brassica cretica</name>
    <name type="common">Mustard</name>
    <dbReference type="NCBI Taxonomy" id="69181"/>
    <lineage>
        <taxon>Eukaryota</taxon>
        <taxon>Viridiplantae</taxon>
        <taxon>Streptophyta</taxon>
        <taxon>Embryophyta</taxon>
        <taxon>Tracheophyta</taxon>
        <taxon>Spermatophyta</taxon>
        <taxon>Magnoliopsida</taxon>
        <taxon>eudicotyledons</taxon>
        <taxon>Gunneridae</taxon>
        <taxon>Pentapetalae</taxon>
        <taxon>rosids</taxon>
        <taxon>malvids</taxon>
        <taxon>Brassicales</taxon>
        <taxon>Brassicaceae</taxon>
        <taxon>Brassiceae</taxon>
        <taxon>Brassica</taxon>
    </lineage>
</organism>
<evidence type="ECO:0000313" key="2">
    <source>
        <dbReference type="Proteomes" id="UP000266723"/>
    </source>
</evidence>
<dbReference type="Proteomes" id="UP000266723">
    <property type="component" value="Unassembled WGS sequence"/>
</dbReference>
<keyword evidence="2" id="KW-1185">Reference proteome</keyword>
<gene>
    <name evidence="1" type="ORF">DY000_02018020</name>
</gene>
<evidence type="ECO:0000313" key="1">
    <source>
        <dbReference type="EMBL" id="KAF3568419.1"/>
    </source>
</evidence>
<protein>
    <submittedName>
        <fullName evidence="1">Uncharacterized protein</fullName>
    </submittedName>
</protein>
<reference evidence="1 2" key="1">
    <citation type="journal article" date="2020" name="BMC Genomics">
        <title>Intraspecific diversification of the crop wild relative Brassica cretica Lam. using demographic model selection.</title>
        <authorList>
            <person name="Kioukis A."/>
            <person name="Michalopoulou V.A."/>
            <person name="Briers L."/>
            <person name="Pirintsos S."/>
            <person name="Studholme D.J."/>
            <person name="Pavlidis P."/>
            <person name="Sarris P.F."/>
        </authorList>
    </citation>
    <scope>NUCLEOTIDE SEQUENCE [LARGE SCALE GENOMIC DNA]</scope>
    <source>
        <strain evidence="2">cv. PFS-1207/04</strain>
    </source>
</reference>
<comment type="caution">
    <text evidence="1">The sequence shown here is derived from an EMBL/GenBank/DDBJ whole genome shotgun (WGS) entry which is preliminary data.</text>
</comment>